<keyword evidence="10" id="KW-1185">Reference proteome</keyword>
<feature type="transmembrane region" description="Helical" evidence="8">
    <location>
        <begin position="295"/>
        <end position="313"/>
    </location>
</feature>
<feature type="compositionally biased region" description="Low complexity" evidence="7">
    <location>
        <begin position="411"/>
        <end position="430"/>
    </location>
</feature>
<feature type="transmembrane region" description="Helical" evidence="8">
    <location>
        <begin position="50"/>
        <end position="71"/>
    </location>
</feature>
<dbReference type="STRING" id="266940.Krad_2863"/>
<accession>A6WBZ0</accession>
<sequence length="445" mass="44573">MRPGRFVDTRPLRVSPAFRRLWIGSTAAGLSGQLAATAVLHQVWELTGSPWWTGTIGLATAVPTVVGGLVGGTLADAVDRRRLVLVTTTATVAAAGLAAQAGPGTGSVLLVLALVVLQTTATALGAPARRTFTTRLLPTDLVPAGVALNHVGFQVAVLAGPALAGVLLATGGLRAAYLADVLGLTVSLHGVLRLPAPGTASPPRHPARRTPAGLRATGEGWRYLLSRPELRGCLAADLAATGLAMPVALFPAVNDERFGGGEHTFGLLASAVAAGGLLAGAASGTITRVPRAGRLLLVASATWGSALAAFALVDSLPATLLCLAAAGAADTVAVVCRGTLVQVSTPDAYLGRVSAAENVVGVAGPGLGNARAGAVAGLTSATTSALTGGLACVVVVGVIAATTPALRRWRPPAAVTPTSAATPTGRVRGPVPHRGRGRPRRRPRR</sequence>
<protein>
    <submittedName>
        <fullName evidence="9">Major facilitator superfamily MFS_1</fullName>
    </submittedName>
</protein>
<dbReference type="Gene3D" id="1.20.1250.20">
    <property type="entry name" value="MFS general substrate transporter like domains"/>
    <property type="match status" value="1"/>
</dbReference>
<keyword evidence="4 8" id="KW-0812">Transmembrane</keyword>
<keyword evidence="2" id="KW-0813">Transport</keyword>
<feature type="transmembrane region" description="Helical" evidence="8">
    <location>
        <begin position="83"/>
        <end position="102"/>
    </location>
</feature>
<dbReference type="SUPFAM" id="SSF103473">
    <property type="entry name" value="MFS general substrate transporter"/>
    <property type="match status" value="1"/>
</dbReference>
<evidence type="ECO:0000256" key="1">
    <source>
        <dbReference type="ARBA" id="ARBA00004429"/>
    </source>
</evidence>
<dbReference type="InterPro" id="IPR010290">
    <property type="entry name" value="TM_effector"/>
</dbReference>
<name>A6WBZ0_KINRD</name>
<feature type="transmembrane region" description="Helical" evidence="8">
    <location>
        <begin position="385"/>
        <end position="406"/>
    </location>
</feature>
<evidence type="ECO:0000313" key="9">
    <source>
        <dbReference type="EMBL" id="ABS04329.1"/>
    </source>
</evidence>
<comment type="subcellular location">
    <subcellularLocation>
        <location evidence="1">Cell inner membrane</location>
        <topology evidence="1">Multi-pass membrane protein</topology>
    </subcellularLocation>
</comment>
<evidence type="ECO:0000256" key="4">
    <source>
        <dbReference type="ARBA" id="ARBA00022692"/>
    </source>
</evidence>
<evidence type="ECO:0000313" key="10">
    <source>
        <dbReference type="Proteomes" id="UP000001116"/>
    </source>
</evidence>
<proteinExistence type="predicted"/>
<reference evidence="10" key="1">
    <citation type="journal article" date="2008" name="PLoS ONE">
        <title>Survival in nuclear waste, extreme resistance, and potential applications gleaned from the genome sequence of Kineococcus radiotolerans SRS30216.</title>
        <authorList>
            <person name="Bagwell C.E."/>
            <person name="Bhat S."/>
            <person name="Hawkins G.M."/>
            <person name="Smith B.W."/>
            <person name="Biswas T."/>
            <person name="Hoover T.R."/>
            <person name="Saunders E."/>
            <person name="Han C.S."/>
            <person name="Tsodikov O.V."/>
            <person name="Shimkets L.J."/>
        </authorList>
    </citation>
    <scope>NUCLEOTIDE SEQUENCE [LARGE SCALE GENOMIC DNA]</scope>
    <source>
        <strain evidence="10">ATCC BAA-149 / DSM 14245 / SRS30216</strain>
    </source>
</reference>
<keyword evidence="5 8" id="KW-1133">Transmembrane helix</keyword>
<feature type="region of interest" description="Disordered" evidence="7">
    <location>
        <begin position="410"/>
        <end position="445"/>
    </location>
</feature>
<dbReference type="EMBL" id="CP000750">
    <property type="protein sequence ID" value="ABS04329.1"/>
    <property type="molecule type" value="Genomic_DNA"/>
</dbReference>
<dbReference type="Pfam" id="PF05977">
    <property type="entry name" value="MFS_3"/>
    <property type="match status" value="1"/>
</dbReference>
<feature type="transmembrane region" description="Helical" evidence="8">
    <location>
        <begin position="265"/>
        <end position="283"/>
    </location>
</feature>
<dbReference type="RefSeq" id="WP_012087427.1">
    <property type="nucleotide sequence ID" value="NC_009664.2"/>
</dbReference>
<dbReference type="eggNOG" id="COG0477">
    <property type="taxonomic scope" value="Bacteria"/>
</dbReference>
<evidence type="ECO:0000256" key="6">
    <source>
        <dbReference type="ARBA" id="ARBA00023136"/>
    </source>
</evidence>
<feature type="transmembrane region" description="Helical" evidence="8">
    <location>
        <begin position="21"/>
        <end position="44"/>
    </location>
</feature>
<evidence type="ECO:0000256" key="2">
    <source>
        <dbReference type="ARBA" id="ARBA00022448"/>
    </source>
</evidence>
<dbReference type="HOGENOM" id="CLU_034180_11_0_11"/>
<organism evidence="9 10">
    <name type="scientific">Kineococcus radiotolerans (strain ATCC BAA-149 / DSM 14245 / SRS30216)</name>
    <dbReference type="NCBI Taxonomy" id="266940"/>
    <lineage>
        <taxon>Bacteria</taxon>
        <taxon>Bacillati</taxon>
        <taxon>Actinomycetota</taxon>
        <taxon>Actinomycetes</taxon>
        <taxon>Kineosporiales</taxon>
        <taxon>Kineosporiaceae</taxon>
        <taxon>Kineococcus</taxon>
    </lineage>
</organism>
<evidence type="ECO:0000256" key="3">
    <source>
        <dbReference type="ARBA" id="ARBA00022475"/>
    </source>
</evidence>
<dbReference type="Proteomes" id="UP000001116">
    <property type="component" value="Chromosome"/>
</dbReference>
<keyword evidence="6 8" id="KW-0472">Membrane</keyword>
<dbReference type="OrthoDB" id="5494559at2"/>
<feature type="compositionally biased region" description="Basic residues" evidence="7">
    <location>
        <begin position="431"/>
        <end position="445"/>
    </location>
</feature>
<gene>
    <name evidence="9" type="ordered locus">Krad_2863</name>
</gene>
<evidence type="ECO:0000256" key="5">
    <source>
        <dbReference type="ARBA" id="ARBA00022989"/>
    </source>
</evidence>
<dbReference type="InterPro" id="IPR036259">
    <property type="entry name" value="MFS_trans_sf"/>
</dbReference>
<dbReference type="GO" id="GO:0005886">
    <property type="term" value="C:plasma membrane"/>
    <property type="evidence" value="ECO:0007669"/>
    <property type="project" value="UniProtKB-SubCell"/>
</dbReference>
<dbReference type="KEGG" id="kra:Krad_2863"/>
<dbReference type="PANTHER" id="PTHR23513">
    <property type="entry name" value="INTEGRAL MEMBRANE EFFLUX PROTEIN-RELATED"/>
    <property type="match status" value="1"/>
</dbReference>
<dbReference type="CDD" id="cd06173">
    <property type="entry name" value="MFS_MefA_like"/>
    <property type="match status" value="1"/>
</dbReference>
<keyword evidence="3" id="KW-1003">Cell membrane</keyword>
<feature type="transmembrane region" description="Helical" evidence="8">
    <location>
        <begin position="108"/>
        <end position="126"/>
    </location>
</feature>
<dbReference type="AlphaFoldDB" id="A6WBZ0"/>
<dbReference type="PANTHER" id="PTHR23513:SF9">
    <property type="entry name" value="ENTEROBACTIN EXPORTER ENTS"/>
    <property type="match status" value="1"/>
</dbReference>
<feature type="transmembrane region" description="Helical" evidence="8">
    <location>
        <begin position="232"/>
        <end position="253"/>
    </location>
</feature>
<evidence type="ECO:0000256" key="7">
    <source>
        <dbReference type="SAM" id="MobiDB-lite"/>
    </source>
</evidence>
<evidence type="ECO:0000256" key="8">
    <source>
        <dbReference type="SAM" id="Phobius"/>
    </source>
</evidence>